<organism evidence="2 3">
    <name type="scientific">Nitrospirillum amazonense</name>
    <dbReference type="NCBI Taxonomy" id="28077"/>
    <lineage>
        <taxon>Bacteria</taxon>
        <taxon>Pseudomonadati</taxon>
        <taxon>Pseudomonadota</taxon>
        <taxon>Alphaproteobacteria</taxon>
        <taxon>Rhodospirillales</taxon>
        <taxon>Azospirillaceae</taxon>
        <taxon>Nitrospirillum</taxon>
    </lineage>
</organism>
<evidence type="ECO:0008006" key="4">
    <source>
        <dbReference type="Google" id="ProtNLM"/>
    </source>
</evidence>
<dbReference type="SUPFAM" id="SSF53474">
    <property type="entry name" value="alpha/beta-Hydrolases"/>
    <property type="match status" value="1"/>
</dbReference>
<dbReference type="RefSeq" id="WP_211115409.1">
    <property type="nucleotide sequence ID" value="NZ_VITN01000038.1"/>
</dbReference>
<gene>
    <name evidence="2" type="ORF">FBZ89_13812</name>
</gene>
<reference evidence="2 3" key="1">
    <citation type="submission" date="2019-06" db="EMBL/GenBank/DDBJ databases">
        <title>Genomic Encyclopedia of Type Strains, Phase IV (KMG-V): Genome sequencing to study the core and pangenomes of soil and plant-associated prokaryotes.</title>
        <authorList>
            <person name="Whitman W."/>
        </authorList>
    </citation>
    <scope>NUCLEOTIDE SEQUENCE [LARGE SCALE GENOMIC DNA]</scope>
    <source>
        <strain evidence="2 3">BR 11880</strain>
    </source>
</reference>
<dbReference type="PROSITE" id="PS51257">
    <property type="entry name" value="PROKAR_LIPOPROTEIN"/>
    <property type="match status" value="1"/>
</dbReference>
<evidence type="ECO:0000313" key="2">
    <source>
        <dbReference type="EMBL" id="TWB09711.1"/>
    </source>
</evidence>
<feature type="chain" id="PRO_5022006007" description="Alpha/beta hydrolase" evidence="1">
    <location>
        <begin position="18"/>
        <end position="291"/>
    </location>
</feature>
<protein>
    <recommendedName>
        <fullName evidence="4">Alpha/beta hydrolase</fullName>
    </recommendedName>
</protein>
<accession>A0A560EK08</accession>
<dbReference type="Proteomes" id="UP000319859">
    <property type="component" value="Unassembled WGS sequence"/>
</dbReference>
<name>A0A560EK08_9PROT</name>
<feature type="signal peptide" evidence="1">
    <location>
        <begin position="1"/>
        <end position="17"/>
    </location>
</feature>
<dbReference type="AlphaFoldDB" id="A0A560EK08"/>
<dbReference type="Gene3D" id="3.40.50.1820">
    <property type="entry name" value="alpha/beta hydrolase"/>
    <property type="match status" value="1"/>
</dbReference>
<dbReference type="EMBL" id="VITN01000038">
    <property type="protein sequence ID" value="TWB09711.1"/>
    <property type="molecule type" value="Genomic_DNA"/>
</dbReference>
<comment type="caution">
    <text evidence="2">The sequence shown here is derived from an EMBL/GenBank/DDBJ whole genome shotgun (WGS) entry which is preliminary data.</text>
</comment>
<sequence>MRARALVALMLAGGVLAGGLAACSGIHGRQERGPALAQGGGWRWDYLSAGSFDLAMAVKPNAGGVGNDVLTVYIEGDGLAYLSAREPSQDPTPTDPLALRLAMGHPGTGPVAYLARPCQYVMETRPRNCQVGYWTKARLAPEVADSAGLALDRLKADARAQRLVLVGYSGGGGLAAVLAERRADVAGLVTVSGNLDFGLWTKTLDLTPLSQSIDPVTGAAKLAGRPQVHFVGADDKVVDVAIAQSFVAHQPTPASATIITVPGQDHGCCWAASWATLARRPEMKAIPGWLP</sequence>
<evidence type="ECO:0000313" key="3">
    <source>
        <dbReference type="Proteomes" id="UP000319859"/>
    </source>
</evidence>
<evidence type="ECO:0000256" key="1">
    <source>
        <dbReference type="SAM" id="SignalP"/>
    </source>
</evidence>
<proteinExistence type="predicted"/>
<keyword evidence="1" id="KW-0732">Signal</keyword>
<dbReference type="InterPro" id="IPR029058">
    <property type="entry name" value="AB_hydrolase_fold"/>
</dbReference>